<evidence type="ECO:0000313" key="3">
    <source>
        <dbReference type="Proteomes" id="UP001501637"/>
    </source>
</evidence>
<organism evidence="2 3">
    <name type="scientific">Streptomyces rectiviolaceus</name>
    <dbReference type="NCBI Taxonomy" id="332591"/>
    <lineage>
        <taxon>Bacteria</taxon>
        <taxon>Bacillati</taxon>
        <taxon>Actinomycetota</taxon>
        <taxon>Actinomycetes</taxon>
        <taxon>Kitasatosporales</taxon>
        <taxon>Streptomycetaceae</taxon>
        <taxon>Streptomyces</taxon>
    </lineage>
</organism>
<reference evidence="3" key="1">
    <citation type="journal article" date="2019" name="Int. J. Syst. Evol. Microbiol.">
        <title>The Global Catalogue of Microorganisms (GCM) 10K type strain sequencing project: providing services to taxonomists for standard genome sequencing and annotation.</title>
        <authorList>
            <consortium name="The Broad Institute Genomics Platform"/>
            <consortium name="The Broad Institute Genome Sequencing Center for Infectious Disease"/>
            <person name="Wu L."/>
            <person name="Ma J."/>
        </authorList>
    </citation>
    <scope>NUCLEOTIDE SEQUENCE [LARGE SCALE GENOMIC DNA]</scope>
    <source>
        <strain evidence="3">JCM 9092</strain>
    </source>
</reference>
<gene>
    <name evidence="2" type="ORF">GCM10010449_21400</name>
</gene>
<keyword evidence="3" id="KW-1185">Reference proteome</keyword>
<name>A0ABP6ME15_9ACTN</name>
<accession>A0ABP6ME15</accession>
<protein>
    <recommendedName>
        <fullName evidence="4">Transposase</fullName>
    </recommendedName>
</protein>
<evidence type="ECO:0008006" key="4">
    <source>
        <dbReference type="Google" id="ProtNLM"/>
    </source>
</evidence>
<evidence type="ECO:0000313" key="2">
    <source>
        <dbReference type="EMBL" id="GAA3097724.1"/>
    </source>
</evidence>
<dbReference type="Proteomes" id="UP001501637">
    <property type="component" value="Unassembled WGS sequence"/>
</dbReference>
<feature type="region of interest" description="Disordered" evidence="1">
    <location>
        <begin position="1"/>
        <end position="53"/>
    </location>
</feature>
<sequence length="70" mass="7599">MAGKRTTQYSPASPNTAWRGGHEPAGPPHHQRRTESGTPPEAAKGNSPDGWEANHAVLARLAEHRVAWRP</sequence>
<dbReference type="EMBL" id="BAAAUG010000031">
    <property type="protein sequence ID" value="GAA3097724.1"/>
    <property type="molecule type" value="Genomic_DNA"/>
</dbReference>
<feature type="compositionally biased region" description="Polar residues" evidence="1">
    <location>
        <begin position="1"/>
        <end position="16"/>
    </location>
</feature>
<proteinExistence type="predicted"/>
<comment type="caution">
    <text evidence="2">The sequence shown here is derived from an EMBL/GenBank/DDBJ whole genome shotgun (WGS) entry which is preliminary data.</text>
</comment>
<evidence type="ECO:0000256" key="1">
    <source>
        <dbReference type="SAM" id="MobiDB-lite"/>
    </source>
</evidence>